<dbReference type="EMBL" id="WEGK01000001">
    <property type="protein sequence ID" value="MQY16985.1"/>
    <property type="molecule type" value="Genomic_DNA"/>
</dbReference>
<dbReference type="PANTHER" id="PTHR33744:SF1">
    <property type="entry name" value="DNA-BINDING TRANSCRIPTIONAL ACTIVATOR ADER"/>
    <property type="match status" value="1"/>
</dbReference>
<dbReference type="AlphaFoldDB" id="A0A7K0CU29"/>
<feature type="domain" description="CdaR GGDEF-like" evidence="4">
    <location>
        <begin position="179"/>
        <end position="282"/>
    </location>
</feature>
<evidence type="ECO:0000313" key="5">
    <source>
        <dbReference type="EMBL" id="MQY16985.1"/>
    </source>
</evidence>
<name>A0A7K0CU29_9NOCA</name>
<accession>A0A7K0CU29</accession>
<dbReference type="RefSeq" id="WP_153407162.1">
    <property type="nucleotide sequence ID" value="NZ_WEGK01000001.1"/>
</dbReference>
<keyword evidence="6" id="KW-1185">Reference proteome</keyword>
<dbReference type="InterPro" id="IPR025736">
    <property type="entry name" value="PucR_C-HTH_dom"/>
</dbReference>
<dbReference type="InterPro" id="IPR041522">
    <property type="entry name" value="CdaR_GGDEF"/>
</dbReference>
<comment type="caution">
    <text evidence="5">The sequence shown here is derived from an EMBL/GenBank/DDBJ whole genome shotgun (WGS) entry which is preliminary data.</text>
</comment>
<evidence type="ECO:0000256" key="1">
    <source>
        <dbReference type="ARBA" id="ARBA00006754"/>
    </source>
</evidence>
<dbReference type="InterPro" id="IPR051448">
    <property type="entry name" value="CdaR-like_regulators"/>
</dbReference>
<feature type="domain" description="RsbT co-antagonist protein RsbRD N-terminal" evidence="3">
    <location>
        <begin position="22"/>
        <end position="160"/>
    </location>
</feature>
<evidence type="ECO:0000259" key="2">
    <source>
        <dbReference type="Pfam" id="PF13556"/>
    </source>
</evidence>
<sequence length="408" mass="45922">MRRREPHPDLRELLVSERRRLDEVATELVAMIRENIDMYRDETVVPTALLHRSARSNLEGILNFLEFGQEADISAARRTGQERAAQDIALPEVLRAFRLGFVCFWDWLLAAARARDEHAVTALIDSVSELWILSDEFSTAVTEAYRQEKTRQAVALDRRRSALVAGLIDGTLGDHQTPWEIAQLLDMPFEGRFVVVVAETPPAGDRALPHLEDHLSLRDIRSAWRSQPDREIGIVHRNHRHTAESLLELISTTATARVGVSPEYTCLDRTSRGARFASIALETMPAGSTGMKQLPDTPLGELVLSHPDTTRRFVRRVLGEILTLPDEDRGTLLSTAQAWIAAHGSAAEAGRMLYCHENTIRYRMRRVEDRLGIALDDPIKHAEFAAALEAIQVFPDLSTVRMEPDQRP</sequence>
<evidence type="ECO:0000259" key="4">
    <source>
        <dbReference type="Pfam" id="PF17853"/>
    </source>
</evidence>
<dbReference type="PANTHER" id="PTHR33744">
    <property type="entry name" value="CARBOHYDRATE DIACID REGULATOR"/>
    <property type="match status" value="1"/>
</dbReference>
<protein>
    <recommendedName>
        <fullName evidence="7">PucR family transcriptional regulator</fullName>
    </recommendedName>
</protein>
<dbReference type="InterPro" id="IPR042070">
    <property type="entry name" value="PucR_C-HTH_sf"/>
</dbReference>
<dbReference type="Pfam" id="PF13556">
    <property type="entry name" value="HTH_30"/>
    <property type="match status" value="1"/>
</dbReference>
<feature type="domain" description="PucR C-terminal helix-turn-helix" evidence="2">
    <location>
        <begin position="332"/>
        <end position="390"/>
    </location>
</feature>
<gene>
    <name evidence="5" type="ORF">NRB20_00480</name>
</gene>
<dbReference type="InterPro" id="IPR025751">
    <property type="entry name" value="RsbRD_N_dom"/>
</dbReference>
<evidence type="ECO:0008006" key="7">
    <source>
        <dbReference type="Google" id="ProtNLM"/>
    </source>
</evidence>
<dbReference type="Proteomes" id="UP000438448">
    <property type="component" value="Unassembled WGS sequence"/>
</dbReference>
<organism evidence="5 6">
    <name type="scientific">Nocardia macrotermitis</name>
    <dbReference type="NCBI Taxonomy" id="2585198"/>
    <lineage>
        <taxon>Bacteria</taxon>
        <taxon>Bacillati</taxon>
        <taxon>Actinomycetota</taxon>
        <taxon>Actinomycetes</taxon>
        <taxon>Mycobacteriales</taxon>
        <taxon>Nocardiaceae</taxon>
        <taxon>Nocardia</taxon>
    </lineage>
</organism>
<evidence type="ECO:0000259" key="3">
    <source>
        <dbReference type="Pfam" id="PF14361"/>
    </source>
</evidence>
<reference evidence="5 6" key="1">
    <citation type="submission" date="2019-10" db="EMBL/GenBank/DDBJ databases">
        <title>Nocardia macrotermitis sp. nov. and Nocardia aurantia sp. nov., isolated from the gut of fungus growing-termite Macrotermes natalensis.</title>
        <authorList>
            <person name="Benndorf R."/>
            <person name="Schwitalla J."/>
            <person name="Martin K."/>
            <person name="De Beer W."/>
            <person name="Kaster A.-K."/>
            <person name="Vollmers J."/>
            <person name="Poulsen M."/>
            <person name="Beemelmanns C."/>
        </authorList>
    </citation>
    <scope>NUCLEOTIDE SEQUENCE [LARGE SCALE GENOMIC DNA]</scope>
    <source>
        <strain evidence="5 6">RB20</strain>
    </source>
</reference>
<dbReference type="Pfam" id="PF17853">
    <property type="entry name" value="GGDEF_2"/>
    <property type="match status" value="1"/>
</dbReference>
<dbReference type="Pfam" id="PF14361">
    <property type="entry name" value="RsbRD_N"/>
    <property type="match status" value="1"/>
</dbReference>
<comment type="similarity">
    <text evidence="1">Belongs to the CdaR family.</text>
</comment>
<evidence type="ECO:0000313" key="6">
    <source>
        <dbReference type="Proteomes" id="UP000438448"/>
    </source>
</evidence>
<proteinExistence type="inferred from homology"/>
<dbReference type="OrthoDB" id="33973at2"/>
<dbReference type="Gene3D" id="1.10.10.2840">
    <property type="entry name" value="PucR C-terminal helix-turn-helix domain"/>
    <property type="match status" value="1"/>
</dbReference>